<evidence type="ECO:0000256" key="3">
    <source>
        <dbReference type="ARBA" id="ARBA00022692"/>
    </source>
</evidence>
<accession>A0A8H7PR45</accession>
<dbReference type="PANTHER" id="PTHR11706">
    <property type="entry name" value="SOLUTE CARRIER PROTEIN FAMILY 11 MEMBER"/>
    <property type="match status" value="1"/>
</dbReference>
<feature type="transmembrane region" description="Helical" evidence="6">
    <location>
        <begin position="508"/>
        <end position="526"/>
    </location>
</feature>
<dbReference type="PANTHER" id="PTHR11706:SF33">
    <property type="entry name" value="NATURAL RESISTANCE-ASSOCIATED MACROPHAGE PROTEIN 2"/>
    <property type="match status" value="1"/>
</dbReference>
<comment type="subcellular location">
    <subcellularLocation>
        <location evidence="1">Membrane</location>
        <topology evidence="1">Multi-pass membrane protein</topology>
    </subcellularLocation>
</comment>
<dbReference type="GO" id="GO:0005384">
    <property type="term" value="F:manganese ion transmembrane transporter activity"/>
    <property type="evidence" value="ECO:0007669"/>
    <property type="project" value="TreeGrafter"/>
</dbReference>
<protein>
    <submittedName>
        <fullName evidence="7">Uncharacterized protein</fullName>
    </submittedName>
</protein>
<dbReference type="NCBIfam" id="NF037982">
    <property type="entry name" value="Nramp_1"/>
    <property type="match status" value="1"/>
</dbReference>
<dbReference type="GO" id="GO:0005886">
    <property type="term" value="C:plasma membrane"/>
    <property type="evidence" value="ECO:0007669"/>
    <property type="project" value="TreeGrafter"/>
</dbReference>
<name>A0A8H7PR45_9FUNG</name>
<feature type="transmembrane region" description="Helical" evidence="6">
    <location>
        <begin position="372"/>
        <end position="392"/>
    </location>
</feature>
<evidence type="ECO:0000256" key="1">
    <source>
        <dbReference type="ARBA" id="ARBA00004141"/>
    </source>
</evidence>
<dbReference type="GO" id="GO:0034755">
    <property type="term" value="P:iron ion transmembrane transport"/>
    <property type="evidence" value="ECO:0007669"/>
    <property type="project" value="TreeGrafter"/>
</dbReference>
<feature type="transmembrane region" description="Helical" evidence="6">
    <location>
        <begin position="231"/>
        <end position="251"/>
    </location>
</feature>
<dbReference type="InterPro" id="IPR001046">
    <property type="entry name" value="NRAMP_fam"/>
</dbReference>
<dbReference type="NCBIfam" id="TIGR01197">
    <property type="entry name" value="nramp"/>
    <property type="match status" value="1"/>
</dbReference>
<dbReference type="AlphaFoldDB" id="A0A8H7PR45"/>
<dbReference type="Proteomes" id="UP000612746">
    <property type="component" value="Unassembled WGS sequence"/>
</dbReference>
<evidence type="ECO:0000256" key="4">
    <source>
        <dbReference type="ARBA" id="ARBA00022989"/>
    </source>
</evidence>
<sequence>MTSQAAESDALLITHRHANYSNISTLASPDNLTRSDVAVNSSSKIDTGDVDKSYFSWSKLWKYTGPGRTSFLTPYRLHGAKSIISDFLWTSLNYDTNIYFFVRSIAYLDPGNLESDLQSGALAGYKLLWLLLWAHVAGTLGLIIQIMASRLGVVTGQHLAQLIRHNYRREVSFILWAFTQLAIIGSDMQEIVGTAIAFKILFGLKLWIGVIITGFDTLSFIFIQGARKLEIGFMVLIGVMAACFWIEMIKSKPDWGQIVDGIVIPRVPSNAVVQAVGMLGCVIMPHNMYLHSALVMTRDLGTRATNKLKEANFYFAIESGLALTTSYLINLAIVVVFAKVFYSPDMPADTPLPGLYDAATVLVKTLGESSKYFWAFGLLAAGQSSTFASTLAGQYVMDGFFGAVFRKQWHRIVVNRSIALVPSLLVAVLAVDRFDTMGEFLNVVQCICLPTAVIPILKLNASASIMQTEFRSSKWLSFVCWTLSLIIIGFNILIFHTFLNEMELQSPIVGYIIGGAYLAFLGYLTITPLRAHHHEKDSPDTEWEEGSIGTP</sequence>
<evidence type="ECO:0000256" key="5">
    <source>
        <dbReference type="ARBA" id="ARBA00023136"/>
    </source>
</evidence>
<dbReference type="Pfam" id="PF01566">
    <property type="entry name" value="Nramp"/>
    <property type="match status" value="1"/>
</dbReference>
<keyword evidence="4 6" id="KW-1133">Transmembrane helix</keyword>
<organism evidence="7 8">
    <name type="scientific">Umbelopsis vinacea</name>
    <dbReference type="NCBI Taxonomy" id="44442"/>
    <lineage>
        <taxon>Eukaryota</taxon>
        <taxon>Fungi</taxon>
        <taxon>Fungi incertae sedis</taxon>
        <taxon>Mucoromycota</taxon>
        <taxon>Mucoromycotina</taxon>
        <taxon>Umbelopsidomycetes</taxon>
        <taxon>Umbelopsidales</taxon>
        <taxon>Umbelopsidaceae</taxon>
        <taxon>Umbelopsis</taxon>
    </lineage>
</organism>
<feature type="transmembrane region" description="Helical" evidence="6">
    <location>
        <begin position="127"/>
        <end position="153"/>
    </location>
</feature>
<keyword evidence="2" id="KW-0813">Transport</keyword>
<evidence type="ECO:0000313" key="7">
    <source>
        <dbReference type="EMBL" id="KAG2178363.1"/>
    </source>
</evidence>
<feature type="transmembrane region" description="Helical" evidence="6">
    <location>
        <begin position="437"/>
        <end position="457"/>
    </location>
</feature>
<dbReference type="OrthoDB" id="409173at2759"/>
<proteinExistence type="predicted"/>
<feature type="transmembrane region" description="Helical" evidence="6">
    <location>
        <begin position="311"/>
        <end position="338"/>
    </location>
</feature>
<comment type="caution">
    <text evidence="7">The sequence shown here is derived from an EMBL/GenBank/DDBJ whole genome shotgun (WGS) entry which is preliminary data.</text>
</comment>
<dbReference type="EMBL" id="JAEPRA010000011">
    <property type="protein sequence ID" value="KAG2178363.1"/>
    <property type="molecule type" value="Genomic_DNA"/>
</dbReference>
<evidence type="ECO:0000256" key="2">
    <source>
        <dbReference type="ARBA" id="ARBA00022448"/>
    </source>
</evidence>
<keyword evidence="5 6" id="KW-0472">Membrane</keyword>
<dbReference type="GO" id="GO:0015086">
    <property type="term" value="F:cadmium ion transmembrane transporter activity"/>
    <property type="evidence" value="ECO:0007669"/>
    <property type="project" value="TreeGrafter"/>
</dbReference>
<feature type="transmembrane region" description="Helical" evidence="6">
    <location>
        <begin position="204"/>
        <end position="224"/>
    </location>
</feature>
<feature type="transmembrane region" description="Helical" evidence="6">
    <location>
        <begin position="271"/>
        <end position="290"/>
    </location>
</feature>
<reference evidence="7" key="1">
    <citation type="submission" date="2020-12" db="EMBL/GenBank/DDBJ databases">
        <title>Metabolic potential, ecology and presence of endohyphal bacteria is reflected in genomic diversity of Mucoromycotina.</title>
        <authorList>
            <person name="Muszewska A."/>
            <person name="Okrasinska A."/>
            <person name="Steczkiewicz K."/>
            <person name="Drgas O."/>
            <person name="Orlowska M."/>
            <person name="Perlinska-Lenart U."/>
            <person name="Aleksandrzak-Piekarczyk T."/>
            <person name="Szatraj K."/>
            <person name="Zielenkiewicz U."/>
            <person name="Pilsyk S."/>
            <person name="Malc E."/>
            <person name="Mieczkowski P."/>
            <person name="Kruszewska J.S."/>
            <person name="Biernat P."/>
            <person name="Pawlowska J."/>
        </authorList>
    </citation>
    <scope>NUCLEOTIDE SEQUENCE</scope>
    <source>
        <strain evidence="7">WA0000051536</strain>
    </source>
</reference>
<feature type="transmembrane region" description="Helical" evidence="6">
    <location>
        <begin position="413"/>
        <end position="431"/>
    </location>
</feature>
<keyword evidence="8" id="KW-1185">Reference proteome</keyword>
<dbReference type="PRINTS" id="PR00447">
    <property type="entry name" value="NATRESASSCMP"/>
</dbReference>
<feature type="transmembrane region" description="Helical" evidence="6">
    <location>
        <begin position="478"/>
        <end position="496"/>
    </location>
</feature>
<keyword evidence="3 6" id="KW-0812">Transmembrane</keyword>
<gene>
    <name evidence="7" type="ORF">INT44_001515</name>
</gene>
<evidence type="ECO:0000256" key="6">
    <source>
        <dbReference type="SAM" id="Phobius"/>
    </source>
</evidence>
<evidence type="ECO:0000313" key="8">
    <source>
        <dbReference type="Proteomes" id="UP000612746"/>
    </source>
</evidence>